<proteinExistence type="predicted"/>
<dbReference type="AlphaFoldDB" id="A0A2P2QAY6"/>
<reference evidence="1" key="1">
    <citation type="submission" date="2018-02" db="EMBL/GenBank/DDBJ databases">
        <title>Rhizophora mucronata_Transcriptome.</title>
        <authorList>
            <person name="Meera S.P."/>
            <person name="Sreeshan A."/>
            <person name="Augustine A."/>
        </authorList>
    </citation>
    <scope>NUCLEOTIDE SEQUENCE</scope>
    <source>
        <tissue evidence="1">Leaf</tissue>
    </source>
</reference>
<protein>
    <submittedName>
        <fullName evidence="1">Uncharacterized protein</fullName>
    </submittedName>
</protein>
<organism evidence="1">
    <name type="scientific">Rhizophora mucronata</name>
    <name type="common">Asiatic mangrove</name>
    <dbReference type="NCBI Taxonomy" id="61149"/>
    <lineage>
        <taxon>Eukaryota</taxon>
        <taxon>Viridiplantae</taxon>
        <taxon>Streptophyta</taxon>
        <taxon>Embryophyta</taxon>
        <taxon>Tracheophyta</taxon>
        <taxon>Spermatophyta</taxon>
        <taxon>Magnoliopsida</taxon>
        <taxon>eudicotyledons</taxon>
        <taxon>Gunneridae</taxon>
        <taxon>Pentapetalae</taxon>
        <taxon>rosids</taxon>
        <taxon>fabids</taxon>
        <taxon>Malpighiales</taxon>
        <taxon>Rhizophoraceae</taxon>
        <taxon>Rhizophora</taxon>
    </lineage>
</organism>
<accession>A0A2P2QAY6</accession>
<sequence>MSALYITEIPKNRFLTHTRTHKHTKLTS</sequence>
<name>A0A2P2QAY6_RHIMU</name>
<dbReference type="EMBL" id="GGEC01083595">
    <property type="protein sequence ID" value="MBX64079.1"/>
    <property type="molecule type" value="Transcribed_RNA"/>
</dbReference>
<evidence type="ECO:0000313" key="1">
    <source>
        <dbReference type="EMBL" id="MBX64079.1"/>
    </source>
</evidence>